<dbReference type="PANTHER" id="PTHR31657:SF40">
    <property type="entry name" value="ETHYLENE-RESPONSIVE TRANSCRIPTION FACTOR ERF062"/>
    <property type="match status" value="1"/>
</dbReference>
<dbReference type="Pfam" id="PF00847">
    <property type="entry name" value="AP2"/>
    <property type="match status" value="1"/>
</dbReference>
<keyword evidence="7" id="KW-0804">Transcription</keyword>
<evidence type="ECO:0000256" key="5">
    <source>
        <dbReference type="ARBA" id="ARBA00023125"/>
    </source>
</evidence>
<keyword evidence="3" id="KW-0611">Plant defense</keyword>
<keyword evidence="5" id="KW-0238">DNA-binding</keyword>
<protein>
    <recommendedName>
        <fullName evidence="11">AP2/ERF domain-containing protein</fullName>
    </recommendedName>
</protein>
<feature type="region of interest" description="Disordered" evidence="10">
    <location>
        <begin position="321"/>
        <end position="343"/>
    </location>
</feature>
<dbReference type="GO" id="GO:0003700">
    <property type="term" value="F:DNA-binding transcription factor activity"/>
    <property type="evidence" value="ECO:0007669"/>
    <property type="project" value="InterPro"/>
</dbReference>
<evidence type="ECO:0000256" key="7">
    <source>
        <dbReference type="ARBA" id="ARBA00023163"/>
    </source>
</evidence>
<dbReference type="OrthoDB" id="777275at2759"/>
<keyword evidence="13" id="KW-1185">Reference proteome</keyword>
<dbReference type="PROSITE" id="PS51032">
    <property type="entry name" value="AP2_ERF"/>
    <property type="match status" value="1"/>
</dbReference>
<evidence type="ECO:0000256" key="8">
    <source>
        <dbReference type="ARBA" id="ARBA00023242"/>
    </source>
</evidence>
<name>A0A834GIL5_RHOSS</name>
<dbReference type="InterPro" id="IPR016177">
    <property type="entry name" value="DNA-bd_dom_sf"/>
</dbReference>
<dbReference type="Gene3D" id="3.30.730.10">
    <property type="entry name" value="AP2/ERF domain"/>
    <property type="match status" value="1"/>
</dbReference>
<dbReference type="PANTHER" id="PTHR31657">
    <property type="entry name" value="ETHYLENE-RESPONSIVE TRANSCRIPTION FACTOR ERF061"/>
    <property type="match status" value="1"/>
</dbReference>
<feature type="compositionally biased region" description="Low complexity" evidence="10">
    <location>
        <begin position="55"/>
        <end position="69"/>
    </location>
</feature>
<evidence type="ECO:0000256" key="9">
    <source>
        <dbReference type="ARBA" id="ARBA00024343"/>
    </source>
</evidence>
<evidence type="ECO:0000313" key="13">
    <source>
        <dbReference type="Proteomes" id="UP000626092"/>
    </source>
</evidence>
<dbReference type="EMBL" id="WJXA01000009">
    <property type="protein sequence ID" value="KAF7131573.1"/>
    <property type="molecule type" value="Genomic_DNA"/>
</dbReference>
<reference evidence="12" key="1">
    <citation type="submission" date="2019-11" db="EMBL/GenBank/DDBJ databases">
        <authorList>
            <person name="Liu Y."/>
            <person name="Hou J."/>
            <person name="Li T.-Q."/>
            <person name="Guan C.-H."/>
            <person name="Wu X."/>
            <person name="Wu H.-Z."/>
            <person name="Ling F."/>
            <person name="Zhang R."/>
            <person name="Shi X.-G."/>
            <person name="Ren J.-P."/>
            <person name="Chen E.-F."/>
            <person name="Sun J.-M."/>
        </authorList>
    </citation>
    <scope>NUCLEOTIDE SEQUENCE</scope>
    <source>
        <strain evidence="12">Adult_tree_wgs_1</strain>
        <tissue evidence="12">Leaves</tissue>
    </source>
</reference>
<comment type="similarity">
    <text evidence="9">Belongs to the AP2/ERF transcription factor family. ERF subfamily.</text>
</comment>
<keyword evidence="4" id="KW-0805">Transcription regulation</keyword>
<evidence type="ECO:0000259" key="11">
    <source>
        <dbReference type="PROSITE" id="PS51032"/>
    </source>
</evidence>
<keyword evidence="2" id="KW-0936">Ethylene signaling pathway</keyword>
<feature type="compositionally biased region" description="Polar residues" evidence="10">
    <location>
        <begin position="70"/>
        <end position="80"/>
    </location>
</feature>
<dbReference type="SUPFAM" id="SSF54171">
    <property type="entry name" value="DNA-binding domain"/>
    <property type="match status" value="1"/>
</dbReference>
<organism evidence="12 13">
    <name type="scientific">Rhododendron simsii</name>
    <name type="common">Sims's rhododendron</name>
    <dbReference type="NCBI Taxonomy" id="118357"/>
    <lineage>
        <taxon>Eukaryota</taxon>
        <taxon>Viridiplantae</taxon>
        <taxon>Streptophyta</taxon>
        <taxon>Embryophyta</taxon>
        <taxon>Tracheophyta</taxon>
        <taxon>Spermatophyta</taxon>
        <taxon>Magnoliopsida</taxon>
        <taxon>eudicotyledons</taxon>
        <taxon>Gunneridae</taxon>
        <taxon>Pentapetalae</taxon>
        <taxon>asterids</taxon>
        <taxon>Ericales</taxon>
        <taxon>Ericaceae</taxon>
        <taxon>Ericoideae</taxon>
        <taxon>Rhodoreae</taxon>
        <taxon>Rhododendron</taxon>
    </lineage>
</organism>
<dbReference type="PRINTS" id="PR00367">
    <property type="entry name" value="ETHRSPELEMNT"/>
</dbReference>
<feature type="region of interest" description="Disordered" evidence="10">
    <location>
        <begin position="126"/>
        <end position="169"/>
    </location>
</feature>
<dbReference type="InterPro" id="IPR051758">
    <property type="entry name" value="ERF/AP2-like"/>
</dbReference>
<keyword evidence="8" id="KW-0539">Nucleus</keyword>
<dbReference type="CDD" id="cd00018">
    <property type="entry name" value="AP2"/>
    <property type="match status" value="1"/>
</dbReference>
<comment type="subcellular location">
    <subcellularLocation>
        <location evidence="1">Nucleus</location>
    </subcellularLocation>
</comment>
<feature type="compositionally biased region" description="Polar residues" evidence="10">
    <location>
        <begin position="210"/>
        <end position="222"/>
    </location>
</feature>
<evidence type="ECO:0000256" key="3">
    <source>
        <dbReference type="ARBA" id="ARBA00022821"/>
    </source>
</evidence>
<dbReference type="GO" id="GO:0000976">
    <property type="term" value="F:transcription cis-regulatory region binding"/>
    <property type="evidence" value="ECO:0007669"/>
    <property type="project" value="UniProtKB-ARBA"/>
</dbReference>
<dbReference type="AlphaFoldDB" id="A0A834GIL5"/>
<dbReference type="Proteomes" id="UP000626092">
    <property type="component" value="Unassembled WGS sequence"/>
</dbReference>
<dbReference type="GO" id="GO:0009873">
    <property type="term" value="P:ethylene-activated signaling pathway"/>
    <property type="evidence" value="ECO:0007669"/>
    <property type="project" value="UniProtKB-KW"/>
</dbReference>
<dbReference type="GO" id="GO:0006952">
    <property type="term" value="P:defense response"/>
    <property type="evidence" value="ECO:0007669"/>
    <property type="project" value="UniProtKB-KW"/>
</dbReference>
<accession>A0A834GIL5</accession>
<evidence type="ECO:0000313" key="12">
    <source>
        <dbReference type="EMBL" id="KAF7131573.1"/>
    </source>
</evidence>
<dbReference type="FunFam" id="3.30.730.10:FF:000001">
    <property type="entry name" value="Ethylene-responsive transcription factor 2"/>
    <property type="match status" value="1"/>
</dbReference>
<feature type="domain" description="AP2/ERF" evidence="11">
    <location>
        <begin position="235"/>
        <end position="292"/>
    </location>
</feature>
<sequence>MEDNFSKMETFMHKEFLPSYLEAMGMGSKFCLDGVNVLGQVNDTVCRGGSGGDGVRSSSPSPDRPFSSPEANSSIEEPSATTCTDFSEFMAQTSANDRQKTPFGSQFDHSNGDFIPVNFLKSFSELSHDQEPKPTSPISKPPTSKYPNLGLFLNEPMPSPPNSSLPTLQPAPEWLKAHQNSTNCPSKGVFSDYWLSTTKTQPMKHAGRRMNNSPTTGQKTYLPSTSSSTPSQGKLFRGVRQRHWGKWVAEIRLPRNRTRVWLGTFDTAEEAAFSYDTAAYILRGDYAHLNFPELKHQLKANSAGGATAALLESKLQAISQGVHGNKKGSDSKPILPEENMSENSRRDWKFGLEGKIGNEGIESKKSQEMLMSDIEAVQLSRMPSLDMDMIWDALLVSDS</sequence>
<feature type="region of interest" description="Disordered" evidence="10">
    <location>
        <begin position="201"/>
        <end position="235"/>
    </location>
</feature>
<evidence type="ECO:0000256" key="10">
    <source>
        <dbReference type="SAM" id="MobiDB-lite"/>
    </source>
</evidence>
<feature type="region of interest" description="Disordered" evidence="10">
    <location>
        <begin position="49"/>
        <end position="80"/>
    </location>
</feature>
<proteinExistence type="inferred from homology"/>
<feature type="compositionally biased region" description="Low complexity" evidence="10">
    <location>
        <begin position="136"/>
        <end position="147"/>
    </location>
</feature>
<gene>
    <name evidence="12" type="ORF">RHSIM_Rhsim09G0056900</name>
</gene>
<evidence type="ECO:0000256" key="1">
    <source>
        <dbReference type="ARBA" id="ARBA00004123"/>
    </source>
</evidence>
<dbReference type="SMART" id="SM00380">
    <property type="entry name" value="AP2"/>
    <property type="match status" value="1"/>
</dbReference>
<keyword evidence="6" id="KW-0010">Activator</keyword>
<evidence type="ECO:0000256" key="6">
    <source>
        <dbReference type="ARBA" id="ARBA00023159"/>
    </source>
</evidence>
<comment type="caution">
    <text evidence="12">The sequence shown here is derived from an EMBL/GenBank/DDBJ whole genome shotgun (WGS) entry which is preliminary data.</text>
</comment>
<evidence type="ECO:0000256" key="4">
    <source>
        <dbReference type="ARBA" id="ARBA00023015"/>
    </source>
</evidence>
<dbReference type="InterPro" id="IPR036955">
    <property type="entry name" value="AP2/ERF_dom_sf"/>
</dbReference>
<dbReference type="GO" id="GO:0005634">
    <property type="term" value="C:nucleus"/>
    <property type="evidence" value="ECO:0007669"/>
    <property type="project" value="UniProtKB-SubCell"/>
</dbReference>
<evidence type="ECO:0000256" key="2">
    <source>
        <dbReference type="ARBA" id="ARBA00022745"/>
    </source>
</evidence>
<dbReference type="InterPro" id="IPR001471">
    <property type="entry name" value="AP2/ERF_dom"/>
</dbReference>